<accession>A0AAU9K7V8</accession>
<organism evidence="5 6">
    <name type="scientific">Blepharisma stoltei</name>
    <dbReference type="NCBI Taxonomy" id="1481888"/>
    <lineage>
        <taxon>Eukaryota</taxon>
        <taxon>Sar</taxon>
        <taxon>Alveolata</taxon>
        <taxon>Ciliophora</taxon>
        <taxon>Postciliodesmatophora</taxon>
        <taxon>Heterotrichea</taxon>
        <taxon>Heterotrichida</taxon>
        <taxon>Blepharismidae</taxon>
        <taxon>Blepharisma</taxon>
    </lineage>
</organism>
<protein>
    <recommendedName>
        <fullName evidence="4">Glutathione peroxidase</fullName>
    </recommendedName>
</protein>
<reference evidence="5" key="1">
    <citation type="submission" date="2021-09" db="EMBL/GenBank/DDBJ databases">
        <authorList>
            <consortium name="AG Swart"/>
            <person name="Singh M."/>
            <person name="Singh A."/>
            <person name="Seah K."/>
            <person name="Emmerich C."/>
        </authorList>
    </citation>
    <scope>NUCLEOTIDE SEQUENCE</scope>
    <source>
        <strain evidence="5">ATCC30299</strain>
    </source>
</reference>
<evidence type="ECO:0000313" key="6">
    <source>
        <dbReference type="Proteomes" id="UP001162131"/>
    </source>
</evidence>
<dbReference type="SUPFAM" id="SSF52833">
    <property type="entry name" value="Thioredoxin-like"/>
    <property type="match status" value="1"/>
</dbReference>
<keyword evidence="6" id="KW-1185">Reference proteome</keyword>
<dbReference type="CDD" id="cd00340">
    <property type="entry name" value="GSH_Peroxidase"/>
    <property type="match status" value="1"/>
</dbReference>
<name>A0AAU9K7V8_9CILI</name>
<keyword evidence="2 4" id="KW-0575">Peroxidase</keyword>
<evidence type="ECO:0000256" key="3">
    <source>
        <dbReference type="ARBA" id="ARBA00023002"/>
    </source>
</evidence>
<dbReference type="PANTHER" id="PTHR11592:SF78">
    <property type="entry name" value="GLUTATHIONE PEROXIDASE"/>
    <property type="match status" value="1"/>
</dbReference>
<gene>
    <name evidence="5" type="ORF">BSTOLATCC_MIC64100</name>
</gene>
<dbReference type="InterPro" id="IPR036249">
    <property type="entry name" value="Thioredoxin-like_sf"/>
</dbReference>
<comment type="caution">
    <text evidence="5">The sequence shown here is derived from an EMBL/GenBank/DDBJ whole genome shotgun (WGS) entry which is preliminary data.</text>
</comment>
<dbReference type="PIRSF" id="PIRSF000303">
    <property type="entry name" value="Glutathion_perox"/>
    <property type="match status" value="1"/>
</dbReference>
<dbReference type="FunFam" id="3.40.30.10:FF:000025">
    <property type="entry name" value="Glutathione peroxidase"/>
    <property type="match status" value="1"/>
</dbReference>
<keyword evidence="3 4" id="KW-0560">Oxidoreductase</keyword>
<evidence type="ECO:0000256" key="2">
    <source>
        <dbReference type="ARBA" id="ARBA00022559"/>
    </source>
</evidence>
<dbReference type="PROSITE" id="PS51355">
    <property type="entry name" value="GLUTATHIONE_PEROXID_3"/>
    <property type="match status" value="1"/>
</dbReference>
<sequence length="167" mass="19256">MGNKLKGPLPFQSIYQIVVKDIDGQDISMSKYQNKVMLVVNVACEWGLTTKNYDQLMELDNNYRERGLSVLAFPCNQFFGQEPGTHEEIKSFVRGIGAKFDVFAKIKVNGKEACDLYKFLRLSCRLRGSKIGWNFGKFLVDRQGNVFQYYGPRTEPRKIVQDIERLL</sequence>
<dbReference type="PROSITE" id="PS00763">
    <property type="entry name" value="GLUTATHIONE_PEROXID_2"/>
    <property type="match status" value="1"/>
</dbReference>
<dbReference type="AlphaFoldDB" id="A0AAU9K7V8"/>
<evidence type="ECO:0000256" key="1">
    <source>
        <dbReference type="ARBA" id="ARBA00006926"/>
    </source>
</evidence>
<evidence type="ECO:0000256" key="4">
    <source>
        <dbReference type="RuleBase" id="RU000499"/>
    </source>
</evidence>
<dbReference type="GO" id="GO:0006979">
    <property type="term" value="P:response to oxidative stress"/>
    <property type="evidence" value="ECO:0007669"/>
    <property type="project" value="InterPro"/>
</dbReference>
<dbReference type="Pfam" id="PF00255">
    <property type="entry name" value="GSHPx"/>
    <property type="match status" value="1"/>
</dbReference>
<dbReference type="EMBL" id="CAJZBQ010000062">
    <property type="protein sequence ID" value="CAG9335635.1"/>
    <property type="molecule type" value="Genomic_DNA"/>
</dbReference>
<dbReference type="PRINTS" id="PR01011">
    <property type="entry name" value="GLUTPROXDASE"/>
</dbReference>
<dbReference type="InterPro" id="IPR000889">
    <property type="entry name" value="Glutathione_peroxidase"/>
</dbReference>
<dbReference type="PANTHER" id="PTHR11592">
    <property type="entry name" value="GLUTATHIONE PEROXIDASE"/>
    <property type="match status" value="1"/>
</dbReference>
<comment type="similarity">
    <text evidence="1 4">Belongs to the glutathione peroxidase family.</text>
</comment>
<dbReference type="Proteomes" id="UP001162131">
    <property type="component" value="Unassembled WGS sequence"/>
</dbReference>
<dbReference type="Gene3D" id="3.40.30.10">
    <property type="entry name" value="Glutaredoxin"/>
    <property type="match status" value="1"/>
</dbReference>
<dbReference type="InterPro" id="IPR029760">
    <property type="entry name" value="GPX_CS"/>
</dbReference>
<evidence type="ECO:0000313" key="5">
    <source>
        <dbReference type="EMBL" id="CAG9335635.1"/>
    </source>
</evidence>
<proteinExistence type="inferred from homology"/>
<dbReference type="GO" id="GO:0004601">
    <property type="term" value="F:peroxidase activity"/>
    <property type="evidence" value="ECO:0007669"/>
    <property type="project" value="UniProtKB-KW"/>
</dbReference>